<keyword evidence="3" id="KW-1185">Reference proteome</keyword>
<name>A0AAV7QIN8_PLEWA</name>
<feature type="region of interest" description="Disordered" evidence="1">
    <location>
        <begin position="81"/>
        <end position="103"/>
    </location>
</feature>
<reference evidence="2" key="1">
    <citation type="journal article" date="2022" name="bioRxiv">
        <title>Sequencing and chromosome-scale assembly of the giantPleurodeles waltlgenome.</title>
        <authorList>
            <person name="Brown T."/>
            <person name="Elewa A."/>
            <person name="Iarovenko S."/>
            <person name="Subramanian E."/>
            <person name="Araus A.J."/>
            <person name="Petzold A."/>
            <person name="Susuki M."/>
            <person name="Suzuki K.-i.T."/>
            <person name="Hayashi T."/>
            <person name="Toyoda A."/>
            <person name="Oliveira C."/>
            <person name="Osipova E."/>
            <person name="Leigh N.D."/>
            <person name="Simon A."/>
            <person name="Yun M.H."/>
        </authorList>
    </citation>
    <scope>NUCLEOTIDE SEQUENCE</scope>
    <source>
        <strain evidence="2">20211129_DDA</strain>
        <tissue evidence="2">Liver</tissue>
    </source>
</reference>
<feature type="compositionally biased region" description="Polar residues" evidence="1">
    <location>
        <begin position="92"/>
        <end position="103"/>
    </location>
</feature>
<proteinExistence type="predicted"/>
<dbReference type="Proteomes" id="UP001066276">
    <property type="component" value="Chromosome 6"/>
</dbReference>
<comment type="caution">
    <text evidence="2">The sequence shown here is derived from an EMBL/GenBank/DDBJ whole genome shotgun (WGS) entry which is preliminary data.</text>
</comment>
<gene>
    <name evidence="2" type="ORF">NDU88_005328</name>
</gene>
<dbReference type="AlphaFoldDB" id="A0AAV7QIN8"/>
<evidence type="ECO:0000256" key="1">
    <source>
        <dbReference type="SAM" id="MobiDB-lite"/>
    </source>
</evidence>
<sequence length="103" mass="11093">MQQFVRMSGPTAPGRRAVRVEEDVFLQRLPRSPPAPPLCSAFSRSSCFGCGWPDQAHHPRAGTRDPSRHLQLGCGPLQCTRVPPDSLDSRTPRGTSANGGPAC</sequence>
<evidence type="ECO:0000313" key="3">
    <source>
        <dbReference type="Proteomes" id="UP001066276"/>
    </source>
</evidence>
<dbReference type="EMBL" id="JANPWB010000010">
    <property type="protein sequence ID" value="KAJ1138949.1"/>
    <property type="molecule type" value="Genomic_DNA"/>
</dbReference>
<evidence type="ECO:0000313" key="2">
    <source>
        <dbReference type="EMBL" id="KAJ1138949.1"/>
    </source>
</evidence>
<organism evidence="2 3">
    <name type="scientific">Pleurodeles waltl</name>
    <name type="common">Iberian ribbed newt</name>
    <dbReference type="NCBI Taxonomy" id="8319"/>
    <lineage>
        <taxon>Eukaryota</taxon>
        <taxon>Metazoa</taxon>
        <taxon>Chordata</taxon>
        <taxon>Craniata</taxon>
        <taxon>Vertebrata</taxon>
        <taxon>Euteleostomi</taxon>
        <taxon>Amphibia</taxon>
        <taxon>Batrachia</taxon>
        <taxon>Caudata</taxon>
        <taxon>Salamandroidea</taxon>
        <taxon>Salamandridae</taxon>
        <taxon>Pleurodelinae</taxon>
        <taxon>Pleurodeles</taxon>
    </lineage>
</organism>
<protein>
    <submittedName>
        <fullName evidence="2">Uncharacterized protein</fullName>
    </submittedName>
</protein>
<accession>A0AAV7QIN8</accession>